<gene>
    <name evidence="6" type="ORF">B9Z65_7472</name>
</gene>
<comment type="caution">
    <text evidence="6">The sequence shown here is derived from an EMBL/GenBank/DDBJ whole genome shotgun (WGS) entry which is preliminary data.</text>
</comment>
<name>A0A2P7YCA7_9PEZI</name>
<feature type="domain" description="FAD/NAD(P)-binding" evidence="5">
    <location>
        <begin position="5"/>
        <end position="303"/>
    </location>
</feature>
<evidence type="ECO:0000256" key="2">
    <source>
        <dbReference type="ARBA" id="ARBA00022630"/>
    </source>
</evidence>
<dbReference type="SUPFAM" id="SSF51905">
    <property type="entry name" value="FAD/NAD(P)-binding domain"/>
    <property type="match status" value="1"/>
</dbReference>
<dbReference type="GO" id="GO:0004174">
    <property type="term" value="F:electron-transferring-flavoprotein dehydrogenase activity"/>
    <property type="evidence" value="ECO:0007669"/>
    <property type="project" value="TreeGrafter"/>
</dbReference>
<dbReference type="EMBL" id="NHZQ01000448">
    <property type="protein sequence ID" value="PSK33585.1"/>
    <property type="molecule type" value="Genomic_DNA"/>
</dbReference>
<dbReference type="Pfam" id="PF07992">
    <property type="entry name" value="Pyr_redox_2"/>
    <property type="match status" value="1"/>
</dbReference>
<evidence type="ECO:0000256" key="4">
    <source>
        <dbReference type="ARBA" id="ARBA00023002"/>
    </source>
</evidence>
<dbReference type="InterPro" id="IPR023753">
    <property type="entry name" value="FAD/NAD-binding_dom"/>
</dbReference>
<sequence>MVDKNIVIVGASYAGVNTAHYILKFVLSNLKTPHKVVLVNPSEDLYHRIAAPRAILSSTFYPESKYFYNIPAAFSQYSGSQFSFVHGAATSVDSTSRSITVRTSTNEEISIPYHALIIATGAKSLDPVLSTQGGPKSDLTTALKDMQTKLSTARTVIIGGGGPAGVEAASEIGEYFNGKPGWFGAPKTRKVEIQLITGHEQLLPILRPTLAKQAENMIRDLGVETRYKTRIEGTEDGEGGTTRVRLAGGEVLEADVYINAIGTEPMTGWLPSGWVDGKKRVRADKALRVAEAGERVYAVGDVHDQTRGGMLDLYDSIPVLATNLKADLLEEEGTKRTHGDRLFEGKTDETQVVTIGQSKGIGAFGGNKVPSFVIWAMKGRDYMSGMQKNAVEGNKWKKEVAWKATPLKAA</sequence>
<evidence type="ECO:0000256" key="3">
    <source>
        <dbReference type="ARBA" id="ARBA00022827"/>
    </source>
</evidence>
<dbReference type="STRING" id="40998.A0A2P7YCA7"/>
<evidence type="ECO:0000256" key="1">
    <source>
        <dbReference type="ARBA" id="ARBA00006442"/>
    </source>
</evidence>
<keyword evidence="3" id="KW-0274">FAD</keyword>
<dbReference type="Proteomes" id="UP000243723">
    <property type="component" value="Unassembled WGS sequence"/>
</dbReference>
<dbReference type="PANTHER" id="PTHR43735">
    <property type="entry name" value="APOPTOSIS-INDUCING FACTOR 1"/>
    <property type="match status" value="1"/>
</dbReference>
<proteinExistence type="inferred from homology"/>
<dbReference type="Gene3D" id="3.50.50.100">
    <property type="match status" value="1"/>
</dbReference>
<accession>A0A2P7YCA7</accession>
<dbReference type="GO" id="GO:0050660">
    <property type="term" value="F:flavin adenine dinucleotide binding"/>
    <property type="evidence" value="ECO:0007669"/>
    <property type="project" value="TreeGrafter"/>
</dbReference>
<evidence type="ECO:0000259" key="5">
    <source>
        <dbReference type="Pfam" id="PF07992"/>
    </source>
</evidence>
<comment type="similarity">
    <text evidence="1">Belongs to the FAD-dependent oxidoreductase family.</text>
</comment>
<dbReference type="PRINTS" id="PR00368">
    <property type="entry name" value="FADPNR"/>
</dbReference>
<evidence type="ECO:0000313" key="7">
    <source>
        <dbReference type="Proteomes" id="UP000243723"/>
    </source>
</evidence>
<keyword evidence="2" id="KW-0285">Flavoprotein</keyword>
<reference evidence="6 7" key="1">
    <citation type="submission" date="2017-05" db="EMBL/GenBank/DDBJ databases">
        <title>Draft genome sequence of Elsinoe australis.</title>
        <authorList>
            <person name="Cheng Q."/>
        </authorList>
    </citation>
    <scope>NUCLEOTIDE SEQUENCE [LARGE SCALE GENOMIC DNA]</scope>
    <source>
        <strain evidence="6 7">NL1</strain>
    </source>
</reference>
<dbReference type="OrthoDB" id="202203at2759"/>
<keyword evidence="4" id="KW-0560">Oxidoreductase</keyword>
<dbReference type="PANTHER" id="PTHR43735:SF3">
    <property type="entry name" value="FERROPTOSIS SUPPRESSOR PROTEIN 1"/>
    <property type="match status" value="1"/>
</dbReference>
<protein>
    <submittedName>
        <fullName evidence="6">Dihydrolipoyl dehydrogenase</fullName>
    </submittedName>
</protein>
<dbReference type="PRINTS" id="PR00469">
    <property type="entry name" value="PNDRDTASEII"/>
</dbReference>
<dbReference type="InterPro" id="IPR036188">
    <property type="entry name" value="FAD/NAD-bd_sf"/>
</dbReference>
<evidence type="ECO:0000313" key="6">
    <source>
        <dbReference type="EMBL" id="PSK33585.1"/>
    </source>
</evidence>
<dbReference type="AlphaFoldDB" id="A0A2P7YCA7"/>
<dbReference type="GO" id="GO:0005737">
    <property type="term" value="C:cytoplasm"/>
    <property type="evidence" value="ECO:0007669"/>
    <property type="project" value="TreeGrafter"/>
</dbReference>
<organism evidence="6 7">
    <name type="scientific">Elsinoe australis</name>
    <dbReference type="NCBI Taxonomy" id="40998"/>
    <lineage>
        <taxon>Eukaryota</taxon>
        <taxon>Fungi</taxon>
        <taxon>Dikarya</taxon>
        <taxon>Ascomycota</taxon>
        <taxon>Pezizomycotina</taxon>
        <taxon>Dothideomycetes</taxon>
        <taxon>Dothideomycetidae</taxon>
        <taxon>Myriangiales</taxon>
        <taxon>Elsinoaceae</taxon>
        <taxon>Elsinoe</taxon>
    </lineage>
</organism>
<keyword evidence="7" id="KW-1185">Reference proteome</keyword>